<evidence type="ECO:0000313" key="1">
    <source>
        <dbReference type="EMBL" id="HAF4697579.1"/>
    </source>
</evidence>
<reference evidence="1" key="1">
    <citation type="journal article" date="2018" name="Genome Biol.">
        <title>SKESA: strategic k-mer extension for scrupulous assemblies.</title>
        <authorList>
            <person name="Souvorov A."/>
            <person name="Agarwala R."/>
            <person name="Lipman D.J."/>
        </authorList>
    </citation>
    <scope>NUCLEOTIDE SEQUENCE</scope>
    <source>
        <strain evidence="1">MA.CK_98/00011163</strain>
    </source>
</reference>
<comment type="caution">
    <text evidence="1">The sequence shown here is derived from an EMBL/GenBank/DDBJ whole genome shotgun (WGS) entry which is preliminary data.</text>
</comment>
<dbReference type="EMBL" id="DAAVHS010000002">
    <property type="protein sequence ID" value="HAF4697579.1"/>
    <property type="molecule type" value="Genomic_DNA"/>
</dbReference>
<protein>
    <submittedName>
        <fullName evidence="1">Uncharacterized protein</fullName>
    </submittedName>
</protein>
<gene>
    <name evidence="1" type="ORF">G8O00_000935</name>
</gene>
<name>A0A747SQ25_SALER</name>
<sequence>MLRRHHVGEHINAVLSGSTGAAAVDDVSFGERLETFQTSHAGRVGHALNVDVLASHMPQSPAPLWSQFVLVRAGHGYRMVRRSSYLAHGQYAFVVTADQPCEVICAQVRFNRKETAYRHVKRYEAVDGHASLARHQPVIFAGQILFTCGKLMRWNNLSGHYKPDNAQRYYLPGYVRRLLPEDLYVGYRQV</sequence>
<proteinExistence type="predicted"/>
<reference evidence="1" key="2">
    <citation type="submission" date="2020-02" db="EMBL/GenBank/DDBJ databases">
        <authorList>
            <consortium name="NCBI Pathogen Detection Project"/>
        </authorList>
    </citation>
    <scope>NUCLEOTIDE SEQUENCE</scope>
    <source>
        <strain evidence="1">MA.CK_98/00011163</strain>
    </source>
</reference>
<organism evidence="1">
    <name type="scientific">Salmonella enterica</name>
    <name type="common">Salmonella choleraesuis</name>
    <dbReference type="NCBI Taxonomy" id="28901"/>
    <lineage>
        <taxon>Bacteria</taxon>
        <taxon>Pseudomonadati</taxon>
        <taxon>Pseudomonadota</taxon>
        <taxon>Gammaproteobacteria</taxon>
        <taxon>Enterobacterales</taxon>
        <taxon>Enterobacteriaceae</taxon>
        <taxon>Salmonella</taxon>
    </lineage>
</organism>
<accession>A0A747SQ25</accession>
<dbReference type="AlphaFoldDB" id="A0A747SQ25"/>